<name>A0A024FVQ4_9STRA</name>
<sequence length="180" mass="20389">MVPRLLEQIISRLLAEKTRSRACSNVAMLPSELSSTFKYVFVEYGTPTVFEDWMKAILSKRKLSFSSLYDALIPQKMQILNFSTGVILLKPQEEREERIALGHVGLEKSHSSAISRRVANIFFPGNFFVHVIDCLVDKAILSEIVALRIGKTVQWESASFSQSLHTLRGLRTFPFWSPPG</sequence>
<comment type="caution">
    <text evidence="1">The sequence shown here is derived from an EMBL/GenBank/DDBJ whole genome shotgun (WGS) entry which is preliminary data.</text>
</comment>
<dbReference type="AlphaFoldDB" id="A0A024FVQ4"/>
<reference evidence="1 2" key="1">
    <citation type="submission" date="2012-05" db="EMBL/GenBank/DDBJ databases">
        <title>Recombination and specialization in a pathogen metapopulation.</title>
        <authorList>
            <person name="Gardiner A."/>
            <person name="Kemen E."/>
            <person name="Schultz-Larsen T."/>
            <person name="MacLean D."/>
            <person name="Van Oosterhout C."/>
            <person name="Jones J.D.G."/>
        </authorList>
    </citation>
    <scope>NUCLEOTIDE SEQUENCE [LARGE SCALE GENOMIC DNA]</scope>
    <source>
        <strain evidence="1 2">Ac Nc2</strain>
    </source>
</reference>
<proteinExistence type="predicted"/>
<gene>
    <name evidence="1" type="ORF">BN9_125500</name>
</gene>
<keyword evidence="2" id="KW-1185">Reference proteome</keyword>
<accession>A0A024FVQ4</accession>
<dbReference type="InParanoid" id="A0A024FVQ4"/>
<organism evidence="1 2">
    <name type="scientific">Albugo candida</name>
    <dbReference type="NCBI Taxonomy" id="65357"/>
    <lineage>
        <taxon>Eukaryota</taxon>
        <taxon>Sar</taxon>
        <taxon>Stramenopiles</taxon>
        <taxon>Oomycota</taxon>
        <taxon>Peronosporomycetes</taxon>
        <taxon>Albuginales</taxon>
        <taxon>Albuginaceae</taxon>
        <taxon>Albugo</taxon>
    </lineage>
</organism>
<dbReference type="EMBL" id="CAIX01000598">
    <property type="protein sequence ID" value="CCI11210.1"/>
    <property type="molecule type" value="Genomic_DNA"/>
</dbReference>
<dbReference type="Proteomes" id="UP000053237">
    <property type="component" value="Unassembled WGS sequence"/>
</dbReference>
<evidence type="ECO:0000313" key="1">
    <source>
        <dbReference type="EMBL" id="CCI11210.1"/>
    </source>
</evidence>
<protein>
    <submittedName>
        <fullName evidence="1">Uncharacterized protein</fullName>
    </submittedName>
</protein>
<evidence type="ECO:0000313" key="2">
    <source>
        <dbReference type="Proteomes" id="UP000053237"/>
    </source>
</evidence>